<sequence>MPLNKGARLPQTTQAFRAVANGTHGFNRLAETHPHAWTSYPDIDMFEQTRLAPNGHAVTLLWAELPEDDRTKMATRQNSDCRDSGSICQQYTGAFPDRPQKFPVSGW</sequence>
<reference evidence="1 2" key="1">
    <citation type="submission" date="2019-05" db="EMBL/GenBank/DDBJ databases">
        <title>Ruegeria sp. nov., isolated from tidal flat.</title>
        <authorList>
            <person name="Kim W."/>
        </authorList>
    </citation>
    <scope>NUCLEOTIDE SEQUENCE [LARGE SCALE GENOMIC DNA]</scope>
    <source>
        <strain evidence="1 2">CAU 1488</strain>
    </source>
</reference>
<accession>A0ABY2X1K9</accession>
<dbReference type="EMBL" id="VCPD01000002">
    <property type="protein sequence ID" value="TMV09114.1"/>
    <property type="molecule type" value="Genomic_DNA"/>
</dbReference>
<gene>
    <name evidence="1" type="ORF">FGK63_08365</name>
</gene>
<dbReference type="Proteomes" id="UP001193035">
    <property type="component" value="Unassembled WGS sequence"/>
</dbReference>
<organism evidence="1 2">
    <name type="scientific">Ruegeria sediminis</name>
    <dbReference type="NCBI Taxonomy" id="2583820"/>
    <lineage>
        <taxon>Bacteria</taxon>
        <taxon>Pseudomonadati</taxon>
        <taxon>Pseudomonadota</taxon>
        <taxon>Alphaproteobacteria</taxon>
        <taxon>Rhodobacterales</taxon>
        <taxon>Roseobacteraceae</taxon>
        <taxon>Ruegeria</taxon>
    </lineage>
</organism>
<keyword evidence="2" id="KW-1185">Reference proteome</keyword>
<evidence type="ECO:0000313" key="2">
    <source>
        <dbReference type="Proteomes" id="UP001193035"/>
    </source>
</evidence>
<proteinExistence type="predicted"/>
<protein>
    <submittedName>
        <fullName evidence="1">Uncharacterized protein</fullName>
    </submittedName>
</protein>
<name>A0ABY2X1K9_9RHOB</name>
<evidence type="ECO:0000313" key="1">
    <source>
        <dbReference type="EMBL" id="TMV09114.1"/>
    </source>
</evidence>
<comment type="caution">
    <text evidence="1">The sequence shown here is derived from an EMBL/GenBank/DDBJ whole genome shotgun (WGS) entry which is preliminary data.</text>
</comment>